<dbReference type="GO" id="GO:0016020">
    <property type="term" value="C:membrane"/>
    <property type="evidence" value="ECO:0007669"/>
    <property type="project" value="UniProtKB-SubCell"/>
</dbReference>
<keyword evidence="9" id="KW-0067">ATP-binding</keyword>
<evidence type="ECO:0000256" key="12">
    <source>
        <dbReference type="ARBA" id="ARBA00023136"/>
    </source>
</evidence>
<dbReference type="GO" id="GO:0000155">
    <property type="term" value="F:phosphorelay sensor kinase activity"/>
    <property type="evidence" value="ECO:0007669"/>
    <property type="project" value="InterPro"/>
</dbReference>
<evidence type="ECO:0000313" key="17">
    <source>
        <dbReference type="Proteomes" id="UP000287224"/>
    </source>
</evidence>
<dbReference type="GO" id="GO:0007234">
    <property type="term" value="P:osmosensory signaling via phosphorelay pathway"/>
    <property type="evidence" value="ECO:0007669"/>
    <property type="project" value="TreeGrafter"/>
</dbReference>
<evidence type="ECO:0000256" key="8">
    <source>
        <dbReference type="ARBA" id="ARBA00022777"/>
    </source>
</evidence>
<dbReference type="Pfam" id="PF00512">
    <property type="entry name" value="HisKA"/>
    <property type="match status" value="1"/>
</dbReference>
<dbReference type="EMBL" id="BIFQ01000001">
    <property type="protein sequence ID" value="GCE07501.1"/>
    <property type="molecule type" value="Genomic_DNA"/>
</dbReference>
<evidence type="ECO:0000259" key="14">
    <source>
        <dbReference type="PROSITE" id="PS50112"/>
    </source>
</evidence>
<dbReference type="InterPro" id="IPR000014">
    <property type="entry name" value="PAS"/>
</dbReference>
<evidence type="ECO:0000256" key="11">
    <source>
        <dbReference type="ARBA" id="ARBA00023012"/>
    </source>
</evidence>
<dbReference type="PRINTS" id="PR00344">
    <property type="entry name" value="BCTRLSENSOR"/>
</dbReference>
<dbReference type="GO" id="GO:0005524">
    <property type="term" value="F:ATP binding"/>
    <property type="evidence" value="ECO:0007669"/>
    <property type="project" value="UniProtKB-KW"/>
</dbReference>
<comment type="caution">
    <text evidence="16">The sequence shown here is derived from an EMBL/GenBank/DDBJ whole genome shotgun (WGS) entry which is preliminary data.</text>
</comment>
<evidence type="ECO:0000256" key="4">
    <source>
        <dbReference type="ARBA" id="ARBA00022553"/>
    </source>
</evidence>
<reference evidence="17" key="1">
    <citation type="submission" date="2018-12" db="EMBL/GenBank/DDBJ databases">
        <title>Tengunoibacter tsumagoiensis gen. nov., sp. nov., Dictyobacter kobayashii sp. nov., D. alpinus sp. nov., and D. joshuensis sp. nov. and description of Dictyobacteraceae fam. nov. within the order Ktedonobacterales isolated from Tengu-no-mugimeshi.</title>
        <authorList>
            <person name="Wang C.M."/>
            <person name="Zheng Y."/>
            <person name="Sakai Y."/>
            <person name="Toyoda A."/>
            <person name="Minakuchi Y."/>
            <person name="Abe K."/>
            <person name="Yokota A."/>
            <person name="Yabe S."/>
        </authorList>
    </citation>
    <scope>NUCLEOTIDE SEQUENCE [LARGE SCALE GENOMIC DNA]</scope>
    <source>
        <strain evidence="17">S-27</strain>
    </source>
</reference>
<evidence type="ECO:0000256" key="9">
    <source>
        <dbReference type="ARBA" id="ARBA00022840"/>
    </source>
</evidence>
<dbReference type="Gene3D" id="1.10.287.130">
    <property type="match status" value="1"/>
</dbReference>
<dbReference type="NCBIfam" id="TIGR00229">
    <property type="entry name" value="sensory_box"/>
    <property type="match status" value="2"/>
</dbReference>
<dbReference type="InterPro" id="IPR003018">
    <property type="entry name" value="GAF"/>
</dbReference>
<dbReference type="Pfam" id="PF08448">
    <property type="entry name" value="PAS_4"/>
    <property type="match status" value="1"/>
</dbReference>
<dbReference type="GO" id="GO:0000156">
    <property type="term" value="F:phosphorelay response regulator activity"/>
    <property type="evidence" value="ECO:0007669"/>
    <property type="project" value="TreeGrafter"/>
</dbReference>
<evidence type="ECO:0000256" key="10">
    <source>
        <dbReference type="ARBA" id="ARBA00022989"/>
    </source>
</evidence>
<keyword evidence="6" id="KW-0812">Transmembrane</keyword>
<dbReference type="InterPro" id="IPR000700">
    <property type="entry name" value="PAS-assoc_C"/>
</dbReference>
<dbReference type="CDD" id="cd00130">
    <property type="entry name" value="PAS"/>
    <property type="match status" value="2"/>
</dbReference>
<dbReference type="SUPFAM" id="SSF47384">
    <property type="entry name" value="Homodimeric domain of signal transducing histidine kinase"/>
    <property type="match status" value="1"/>
</dbReference>
<protein>
    <recommendedName>
        <fullName evidence="3">histidine kinase</fullName>
        <ecNumber evidence="3">2.7.13.3</ecNumber>
    </recommendedName>
</protein>
<dbReference type="InterPro" id="IPR029016">
    <property type="entry name" value="GAF-like_dom_sf"/>
</dbReference>
<evidence type="ECO:0000256" key="1">
    <source>
        <dbReference type="ARBA" id="ARBA00000085"/>
    </source>
</evidence>
<dbReference type="Pfam" id="PF01590">
    <property type="entry name" value="GAF"/>
    <property type="match status" value="1"/>
</dbReference>
<feature type="domain" description="PAS" evidence="14">
    <location>
        <begin position="80"/>
        <end position="126"/>
    </location>
</feature>
<keyword evidence="10" id="KW-1133">Transmembrane helix</keyword>
<dbReference type="SUPFAM" id="SSF55874">
    <property type="entry name" value="ATPase domain of HSP90 chaperone/DNA topoisomerase II/histidine kinase"/>
    <property type="match status" value="1"/>
</dbReference>
<dbReference type="CDD" id="cd00075">
    <property type="entry name" value="HATPase"/>
    <property type="match status" value="1"/>
</dbReference>
<dbReference type="PROSITE" id="PS50113">
    <property type="entry name" value="PAC"/>
    <property type="match status" value="1"/>
</dbReference>
<feature type="domain" description="Histidine kinase" evidence="13">
    <location>
        <begin position="547"/>
        <end position="779"/>
    </location>
</feature>
<proteinExistence type="predicted"/>
<dbReference type="InterPro" id="IPR003661">
    <property type="entry name" value="HisK_dim/P_dom"/>
</dbReference>
<dbReference type="InterPro" id="IPR013656">
    <property type="entry name" value="PAS_4"/>
</dbReference>
<feature type="domain" description="PAC" evidence="15">
    <location>
        <begin position="288"/>
        <end position="344"/>
    </location>
</feature>
<dbReference type="SUPFAM" id="SSF55785">
    <property type="entry name" value="PYP-like sensor domain (PAS domain)"/>
    <property type="match status" value="2"/>
</dbReference>
<keyword evidence="12" id="KW-0472">Membrane</keyword>
<evidence type="ECO:0000256" key="7">
    <source>
        <dbReference type="ARBA" id="ARBA00022741"/>
    </source>
</evidence>
<dbReference type="InterPro" id="IPR003594">
    <property type="entry name" value="HATPase_dom"/>
</dbReference>
<dbReference type="Pfam" id="PF13426">
    <property type="entry name" value="PAS_9"/>
    <property type="match status" value="1"/>
</dbReference>
<evidence type="ECO:0000313" key="16">
    <source>
        <dbReference type="EMBL" id="GCE07501.1"/>
    </source>
</evidence>
<sequence>MFTVSYRLRTVEKQEQVVTLLGVPLLNDADLLDGWVSWVSSEREPAFPAESSIAPELLLSNGAATQAPLGMVCLSLDRHIIEANERYCQIAGYQRSELLGRRLHYVLPANLRAMINLSLCQMLMGNMQHLVYEVAHPHPNGQSLWLKVTATLVWHSQGFPLYFFAWVEDRTLQRQLEQERVTLLAREQAAQAALQQAQQETLALGSMLHTVFDAAMDGIIIYNADGTVLRLNDAACALLEFEAKEQCVGKAFAELFHGYQIYQVDEDTVQPVTPEQLPTPRMLRGEIVSKTYRINNLLRFPSGRERYLDLTLTPLHDHEKGLTGVVVILRDVTARHNQERRIRQAFHTLSYMMETMVSLSLQAEQATTEEGFAAVSLPAVGQHLTDALWQMLNCKIVGLVALEGPDARMQMVGISGFPREIAGLVQQDMNSSILSDYLEEGCIARLQANQTVICDFGKRSFARPTYGIRNFLLAPMLLEGQLIGVFGIDRDQEQGYSNEEIELVKALANMAALVLERVRLLHAWAQTRASAMALHESNSRFDAFLSLASHELRTPLTGIRGCVQLVLRRMETLSRQQEDSQMTEATLQRLRQPLEEAVQRAVAQDRMISDLLDVSRIRANRLEMIMRPVNMSKIVHSALQDIRYLAPERTIELYTADEEEIAISADADRIGQVVSNYLGNALKYSAPDQPVELWVRREKMLVYVAVKDHGPGLTPQEQQDVWERFHRVKGIEVQCGAGGGLGLGLYLCRTIIEWHGGQVGVHSVKGEGSTFWFTLPLASEDR</sequence>
<dbReference type="GO" id="GO:0030295">
    <property type="term" value="F:protein kinase activator activity"/>
    <property type="evidence" value="ECO:0007669"/>
    <property type="project" value="TreeGrafter"/>
</dbReference>
<dbReference type="SUPFAM" id="SSF55781">
    <property type="entry name" value="GAF domain-like"/>
    <property type="match status" value="1"/>
</dbReference>
<dbReference type="Gene3D" id="3.30.450.40">
    <property type="match status" value="1"/>
</dbReference>
<dbReference type="FunFam" id="3.30.565.10:FF:000006">
    <property type="entry name" value="Sensor histidine kinase WalK"/>
    <property type="match status" value="1"/>
</dbReference>
<evidence type="ECO:0000259" key="15">
    <source>
        <dbReference type="PROSITE" id="PS50113"/>
    </source>
</evidence>
<dbReference type="AlphaFoldDB" id="A0A401ZKU1"/>
<dbReference type="SMART" id="SM00086">
    <property type="entry name" value="PAC"/>
    <property type="match status" value="2"/>
</dbReference>
<dbReference type="InterPro" id="IPR001610">
    <property type="entry name" value="PAC"/>
</dbReference>
<name>A0A401ZKU1_9CHLR</name>
<dbReference type="PANTHER" id="PTHR42878">
    <property type="entry name" value="TWO-COMPONENT HISTIDINE KINASE"/>
    <property type="match status" value="1"/>
</dbReference>
<organism evidence="16 17">
    <name type="scientific">Dictyobacter aurantiacus</name>
    <dbReference type="NCBI Taxonomy" id="1936993"/>
    <lineage>
        <taxon>Bacteria</taxon>
        <taxon>Bacillati</taxon>
        <taxon>Chloroflexota</taxon>
        <taxon>Ktedonobacteria</taxon>
        <taxon>Ktedonobacterales</taxon>
        <taxon>Dictyobacteraceae</taxon>
        <taxon>Dictyobacter</taxon>
    </lineage>
</organism>
<keyword evidence="11" id="KW-0902">Two-component regulatory system</keyword>
<evidence type="ECO:0000259" key="13">
    <source>
        <dbReference type="PROSITE" id="PS50109"/>
    </source>
</evidence>
<evidence type="ECO:0000256" key="2">
    <source>
        <dbReference type="ARBA" id="ARBA00004141"/>
    </source>
</evidence>
<dbReference type="InterPro" id="IPR036097">
    <property type="entry name" value="HisK_dim/P_sf"/>
</dbReference>
<dbReference type="SMART" id="SM00091">
    <property type="entry name" value="PAS"/>
    <property type="match status" value="2"/>
</dbReference>
<evidence type="ECO:0000256" key="6">
    <source>
        <dbReference type="ARBA" id="ARBA00022692"/>
    </source>
</evidence>
<dbReference type="CDD" id="cd00082">
    <property type="entry name" value="HisKA"/>
    <property type="match status" value="1"/>
</dbReference>
<dbReference type="InterPro" id="IPR035965">
    <property type="entry name" value="PAS-like_dom_sf"/>
</dbReference>
<dbReference type="InterPro" id="IPR005467">
    <property type="entry name" value="His_kinase_dom"/>
</dbReference>
<dbReference type="Proteomes" id="UP000287224">
    <property type="component" value="Unassembled WGS sequence"/>
</dbReference>
<dbReference type="InterPro" id="IPR004358">
    <property type="entry name" value="Sig_transdc_His_kin-like_C"/>
</dbReference>
<dbReference type="PROSITE" id="PS50112">
    <property type="entry name" value="PAS"/>
    <property type="match status" value="1"/>
</dbReference>
<dbReference type="InterPro" id="IPR050351">
    <property type="entry name" value="BphY/WalK/GraS-like"/>
</dbReference>
<dbReference type="PANTHER" id="PTHR42878:SF7">
    <property type="entry name" value="SENSOR HISTIDINE KINASE GLRK"/>
    <property type="match status" value="1"/>
</dbReference>
<dbReference type="PROSITE" id="PS50109">
    <property type="entry name" value="HIS_KIN"/>
    <property type="match status" value="1"/>
</dbReference>
<gene>
    <name evidence="16" type="ORF">KDAU_48300</name>
</gene>
<keyword evidence="8" id="KW-0418">Kinase</keyword>
<dbReference type="InterPro" id="IPR036890">
    <property type="entry name" value="HATPase_C_sf"/>
</dbReference>
<keyword evidence="4" id="KW-0597">Phosphoprotein</keyword>
<dbReference type="Pfam" id="PF02518">
    <property type="entry name" value="HATPase_c"/>
    <property type="match status" value="1"/>
</dbReference>
<dbReference type="Gene3D" id="3.30.450.20">
    <property type="entry name" value="PAS domain"/>
    <property type="match status" value="2"/>
</dbReference>
<dbReference type="SMART" id="SM00065">
    <property type="entry name" value="GAF"/>
    <property type="match status" value="1"/>
</dbReference>
<comment type="catalytic activity">
    <reaction evidence="1">
        <text>ATP + protein L-histidine = ADP + protein N-phospho-L-histidine.</text>
        <dbReference type="EC" id="2.7.13.3"/>
    </reaction>
</comment>
<evidence type="ECO:0000256" key="5">
    <source>
        <dbReference type="ARBA" id="ARBA00022679"/>
    </source>
</evidence>
<dbReference type="SMART" id="SM00387">
    <property type="entry name" value="HATPase_c"/>
    <property type="match status" value="1"/>
</dbReference>
<keyword evidence="7" id="KW-0547">Nucleotide-binding</keyword>
<accession>A0A401ZKU1</accession>
<dbReference type="EC" id="2.7.13.3" evidence="3"/>
<dbReference type="SMART" id="SM00388">
    <property type="entry name" value="HisKA"/>
    <property type="match status" value="1"/>
</dbReference>
<comment type="subcellular location">
    <subcellularLocation>
        <location evidence="2">Membrane</location>
        <topology evidence="2">Multi-pass membrane protein</topology>
    </subcellularLocation>
</comment>
<keyword evidence="5" id="KW-0808">Transferase</keyword>
<dbReference type="Gene3D" id="3.30.565.10">
    <property type="entry name" value="Histidine kinase-like ATPase, C-terminal domain"/>
    <property type="match status" value="1"/>
</dbReference>
<keyword evidence="17" id="KW-1185">Reference proteome</keyword>
<evidence type="ECO:0000256" key="3">
    <source>
        <dbReference type="ARBA" id="ARBA00012438"/>
    </source>
</evidence>